<proteinExistence type="predicted"/>
<reference evidence="4" key="1">
    <citation type="submission" date="2021-05" db="EMBL/GenBank/DDBJ databases">
        <title>The genome of the haptophyte Pavlova lutheri (Diacronema luteri, Pavlovales) - a model for lipid biosynthesis in eukaryotic algae.</title>
        <authorList>
            <person name="Hulatt C.J."/>
            <person name="Posewitz M.C."/>
        </authorList>
    </citation>
    <scope>NUCLEOTIDE SEQUENCE</scope>
    <source>
        <strain evidence="4">NIVA-4/92</strain>
    </source>
</reference>
<dbReference type="OrthoDB" id="439792at2759"/>
<evidence type="ECO:0000313" key="4">
    <source>
        <dbReference type="EMBL" id="KAG8468809.1"/>
    </source>
</evidence>
<feature type="region of interest" description="Disordered" evidence="1">
    <location>
        <begin position="537"/>
        <end position="556"/>
    </location>
</feature>
<sequence>MRADVLVLGALVAAAARPADGALVARAWRSVRAAAPARARPSGAAVRGAADGDAPAARGPSALALEQTAAFLNAEVPELVIELARAYTPAGEAERRANVWSRGSYVLESARVTGVSASGGLNIESAVSRRGRAGVELEAGAVPWLGGGAACDEDGLVRELLRLANALGRARDGAALLRLPIGSGRWSLPDNWRLNATPHPAGVRNRFYSEVFDALSAALRAPDCPSRLRVTTLFPELNQAMDVYRGATLLEMIREVSLRLATGGPARAAADGDGDGDGGAARVRPLNVRICVQASMGQGVFTGLPLAISGLRKTMEVMDWQAEEGGRFEGILGTSGEADGRPAGDRFVGSDAERSAAPPTPAGARGRVRFGAVERDVVQPGDDLVFVLAPQSMQGVCIVGPLQRLVADAEAVGAKVCLVNPALRDIPSAAGVMQVKGRAERIAFAASFADVYTFRCLFFAGRFAFPIVGALRYSLADAPFWTVYRRLEGEDRTGVPGVSERYEPVAAYAAAPSGGGGGVAADARLVAPLLCAPPPSEETTELLGRGQGGAAAARAR</sequence>
<dbReference type="PANTHER" id="PTHR35509">
    <property type="entry name" value="DOMAIN PROTEIN, PUTATIVE (DUF1995)-RELATED"/>
    <property type="match status" value="1"/>
</dbReference>
<organism evidence="4 5">
    <name type="scientific">Diacronema lutheri</name>
    <name type="common">Unicellular marine alga</name>
    <name type="synonym">Monochrysis lutheri</name>
    <dbReference type="NCBI Taxonomy" id="2081491"/>
    <lineage>
        <taxon>Eukaryota</taxon>
        <taxon>Haptista</taxon>
        <taxon>Haptophyta</taxon>
        <taxon>Pavlovophyceae</taxon>
        <taxon>Pavlovales</taxon>
        <taxon>Pavlovaceae</taxon>
        <taxon>Diacronema</taxon>
    </lineage>
</organism>
<name>A0A8J5XR19_DIALT</name>
<dbReference type="Proteomes" id="UP000751190">
    <property type="component" value="Unassembled WGS sequence"/>
</dbReference>
<dbReference type="InterPro" id="IPR053021">
    <property type="entry name" value="Chloroplast_ADK"/>
</dbReference>
<dbReference type="AlphaFoldDB" id="A0A8J5XR19"/>
<gene>
    <name evidence="4" type="ORF">KFE25_007327</name>
</gene>
<evidence type="ECO:0000256" key="2">
    <source>
        <dbReference type="SAM" id="SignalP"/>
    </source>
</evidence>
<comment type="caution">
    <text evidence="4">The sequence shown here is derived from an EMBL/GenBank/DDBJ whole genome shotgun (WGS) entry which is preliminary data.</text>
</comment>
<feature type="domain" description="DUF1995" evidence="3">
    <location>
        <begin position="206"/>
        <end position="514"/>
    </location>
</feature>
<feature type="signal peptide" evidence="2">
    <location>
        <begin position="1"/>
        <end position="21"/>
    </location>
</feature>
<protein>
    <recommendedName>
        <fullName evidence="3">DUF1995 domain-containing protein</fullName>
    </recommendedName>
</protein>
<evidence type="ECO:0000259" key="3">
    <source>
        <dbReference type="Pfam" id="PF09353"/>
    </source>
</evidence>
<evidence type="ECO:0000313" key="5">
    <source>
        <dbReference type="Proteomes" id="UP000751190"/>
    </source>
</evidence>
<dbReference type="PANTHER" id="PTHR35509:SF6">
    <property type="entry name" value="ADENYLATE KINASE"/>
    <property type="match status" value="1"/>
</dbReference>
<feature type="chain" id="PRO_5035259769" description="DUF1995 domain-containing protein" evidence="2">
    <location>
        <begin position="22"/>
        <end position="556"/>
    </location>
</feature>
<dbReference type="EMBL" id="JAGTXO010000003">
    <property type="protein sequence ID" value="KAG8468809.1"/>
    <property type="molecule type" value="Genomic_DNA"/>
</dbReference>
<dbReference type="OMA" id="RELAYSM"/>
<evidence type="ECO:0000256" key="1">
    <source>
        <dbReference type="SAM" id="MobiDB-lite"/>
    </source>
</evidence>
<accession>A0A8J5XR19</accession>
<dbReference type="Pfam" id="PF09353">
    <property type="entry name" value="DUF1995"/>
    <property type="match status" value="1"/>
</dbReference>
<keyword evidence="5" id="KW-1185">Reference proteome</keyword>
<feature type="region of interest" description="Disordered" evidence="1">
    <location>
        <begin position="331"/>
        <end position="365"/>
    </location>
</feature>
<dbReference type="InterPro" id="IPR018962">
    <property type="entry name" value="DUF1995"/>
</dbReference>
<keyword evidence="2" id="KW-0732">Signal</keyword>